<evidence type="ECO:0000256" key="5">
    <source>
        <dbReference type="ARBA" id="ARBA00035650"/>
    </source>
</evidence>
<comment type="similarity">
    <text evidence="5">Belongs to the SctB/SipC family.</text>
</comment>
<feature type="region of interest" description="Disordered" evidence="6">
    <location>
        <begin position="273"/>
        <end position="305"/>
    </location>
</feature>
<accession>B1FRS0</accession>
<comment type="caution">
    <text evidence="7">The sequence shown here is derived from an EMBL/GenBank/DDBJ whole genome shotgun (WGS) entry which is preliminary data.</text>
</comment>
<evidence type="ECO:0000313" key="7">
    <source>
        <dbReference type="EMBL" id="EDS99752.1"/>
    </source>
</evidence>
<gene>
    <name evidence="7" type="ORF">BamIOP4010DRAFT_6733</name>
</gene>
<evidence type="ECO:0000256" key="2">
    <source>
        <dbReference type="ARBA" id="ARBA00020604"/>
    </source>
</evidence>
<evidence type="ECO:0000256" key="1">
    <source>
        <dbReference type="ARBA" id="ARBA00004613"/>
    </source>
</evidence>
<dbReference type="InterPro" id="IPR005427">
    <property type="entry name" value="BipC/SctB"/>
</dbReference>
<dbReference type="GO" id="GO:0005576">
    <property type="term" value="C:extracellular region"/>
    <property type="evidence" value="ECO:0007669"/>
    <property type="project" value="UniProtKB-SubCell"/>
</dbReference>
<feature type="region of interest" description="Disordered" evidence="6">
    <location>
        <begin position="99"/>
        <end position="138"/>
    </location>
</feature>
<proteinExistence type="inferred from homology"/>
<keyword evidence="4" id="KW-0843">Virulence</keyword>
<evidence type="ECO:0000256" key="6">
    <source>
        <dbReference type="SAM" id="MobiDB-lite"/>
    </source>
</evidence>
<comment type="subcellular location">
    <subcellularLocation>
        <location evidence="1">Secreted</location>
    </subcellularLocation>
</comment>
<dbReference type="PATRIC" id="fig|396596.7.peg.343"/>
<keyword evidence="3" id="KW-0964">Secreted</keyword>
<protein>
    <recommendedName>
        <fullName evidence="2">Effector protein BipC</fullName>
    </recommendedName>
</protein>
<dbReference type="Pfam" id="PF09599">
    <property type="entry name" value="IpaC_SipC"/>
    <property type="match status" value="1"/>
</dbReference>
<reference evidence="7 8" key="1">
    <citation type="submission" date="2008-03" db="EMBL/GenBank/DDBJ databases">
        <title>Sequencing of the draft genome and assembly of Burkholderia ambifaria IOP40-10.</title>
        <authorList>
            <consortium name="US DOE Joint Genome Institute (JGI-PGF)"/>
            <person name="Copeland A."/>
            <person name="Lucas S."/>
            <person name="Lapidus A."/>
            <person name="Glavina del Rio T."/>
            <person name="Dalin E."/>
            <person name="Tice H."/>
            <person name="Bruce D."/>
            <person name="Goodwin L."/>
            <person name="Pitluck S."/>
            <person name="Larimer F."/>
            <person name="Land M.L."/>
            <person name="Hauser L."/>
            <person name="Tiedje J."/>
            <person name="Richardson P."/>
        </authorList>
    </citation>
    <scope>NUCLEOTIDE SEQUENCE [LARGE SCALE GENOMIC DNA]</scope>
    <source>
        <strain evidence="7 8">IOP40-10</strain>
    </source>
</reference>
<evidence type="ECO:0000313" key="8">
    <source>
        <dbReference type="Proteomes" id="UP000005463"/>
    </source>
</evidence>
<evidence type="ECO:0000256" key="4">
    <source>
        <dbReference type="ARBA" id="ARBA00023026"/>
    </source>
</evidence>
<dbReference type="Proteomes" id="UP000005463">
    <property type="component" value="Unassembled WGS sequence"/>
</dbReference>
<sequence>MTTAVQHFQPNLWVRPPVSGDAGAVADSVADVAAELAASRSAEAKSTAAMAAAVAGARDTRGVASALIELTPPAKPRVSPATLPALNDTLERLLEEAGAPRGPASAGGLQAQAGKGVGKSAKSDATDASSGSDASDGAGSLFGNSAVDDGFDVLIAMTTTLQSTSVAYQKMGASMAVAELKVTQEQAQKIVEQGEDELAGAIGGACLQVSMSVGGLMSEFKGLKINRDSLDEQMGRANRGEEGALKLEQSLVSPSQGVQDEVREVRLERRVPATGAGSEAVEDSVMAQVAPSPSEPTWKHSQTVGKETARMRARNSTYRVNHEQNFIRQRRWEARAQLLTTLGYASSRVVEKEGENEAKRDHAAETMDGRLAELCGTLANAHRDNAQKTRSVEADLLAAVRALMSQQTELGSVVASKIV</sequence>
<feature type="compositionally biased region" description="Low complexity" evidence="6">
    <location>
        <begin position="99"/>
        <end position="108"/>
    </location>
</feature>
<name>B1FRS0_9BURK</name>
<dbReference type="AlphaFoldDB" id="B1FRS0"/>
<dbReference type="EMBL" id="ABLC01000450">
    <property type="protein sequence ID" value="EDS99752.1"/>
    <property type="molecule type" value="Genomic_DNA"/>
</dbReference>
<evidence type="ECO:0000256" key="3">
    <source>
        <dbReference type="ARBA" id="ARBA00022525"/>
    </source>
</evidence>
<dbReference type="RefSeq" id="WP_006755881.1">
    <property type="nucleotide sequence ID" value="NZ_ABLC01000450.1"/>
</dbReference>
<organism evidence="7 8">
    <name type="scientific">Burkholderia ambifaria IOP40-10</name>
    <dbReference type="NCBI Taxonomy" id="396596"/>
    <lineage>
        <taxon>Bacteria</taxon>
        <taxon>Pseudomonadati</taxon>
        <taxon>Pseudomonadota</taxon>
        <taxon>Betaproteobacteria</taxon>
        <taxon>Burkholderiales</taxon>
        <taxon>Burkholderiaceae</taxon>
        <taxon>Burkholderia</taxon>
        <taxon>Burkholderia cepacia complex</taxon>
    </lineage>
</organism>
<feature type="compositionally biased region" description="Low complexity" evidence="6">
    <location>
        <begin position="126"/>
        <end position="138"/>
    </location>
</feature>